<accession>A0A433VVF3</accession>
<reference evidence="1" key="2">
    <citation type="journal article" date="2019" name="Genome Biol. Evol.">
        <title>Day and night: Metabolic profiles and evolutionary relationships of six axenic non-marine cyanobacteria.</title>
        <authorList>
            <person name="Will S.E."/>
            <person name="Henke P."/>
            <person name="Boedeker C."/>
            <person name="Huang S."/>
            <person name="Brinkmann H."/>
            <person name="Rohde M."/>
            <person name="Jarek M."/>
            <person name="Friedl T."/>
            <person name="Seufert S."/>
            <person name="Schumacher M."/>
            <person name="Overmann J."/>
            <person name="Neumann-Schaal M."/>
            <person name="Petersen J."/>
        </authorList>
    </citation>
    <scope>NUCLEOTIDE SEQUENCE [LARGE SCALE GENOMIC DNA]</scope>
    <source>
        <strain evidence="1">PCC 7102</strain>
    </source>
</reference>
<evidence type="ECO:0000313" key="1">
    <source>
        <dbReference type="EMBL" id="RUT10066.1"/>
    </source>
</evidence>
<gene>
    <name evidence="1" type="ORF">DSM106972_005610</name>
</gene>
<proteinExistence type="predicted"/>
<dbReference type="EMBL" id="RSCL01000001">
    <property type="protein sequence ID" value="RUT10066.1"/>
    <property type="molecule type" value="Genomic_DNA"/>
</dbReference>
<dbReference type="AlphaFoldDB" id="A0A433VVF3"/>
<name>A0A433VVF3_9CYAN</name>
<dbReference type="InterPro" id="IPR001387">
    <property type="entry name" value="Cro/C1-type_HTH"/>
</dbReference>
<protein>
    <submittedName>
        <fullName evidence="1">Uncharacterized protein</fullName>
    </submittedName>
</protein>
<dbReference type="InterPro" id="IPR010982">
    <property type="entry name" value="Lambda_DNA-bd_dom_sf"/>
</dbReference>
<sequence length="127" mass="14136">MQSFITQENFESHWQLFDEMMNRFNLNATKVAADAGISRVILSRFRHGKADLGAAKLIALLLVLPQDARTWYLCELFGVKTDSGASLRTMVVQAAPEEQVEVLRLIADSLAKNNLKTSSTNELPQAV</sequence>
<dbReference type="SUPFAM" id="SSF47413">
    <property type="entry name" value="lambda repressor-like DNA-binding domains"/>
    <property type="match status" value="1"/>
</dbReference>
<dbReference type="GO" id="GO:0003677">
    <property type="term" value="F:DNA binding"/>
    <property type="evidence" value="ECO:0007669"/>
    <property type="project" value="InterPro"/>
</dbReference>
<organism evidence="1 2">
    <name type="scientific">Dulcicalothrix desertica PCC 7102</name>
    <dbReference type="NCBI Taxonomy" id="232991"/>
    <lineage>
        <taxon>Bacteria</taxon>
        <taxon>Bacillati</taxon>
        <taxon>Cyanobacteriota</taxon>
        <taxon>Cyanophyceae</taxon>
        <taxon>Nostocales</taxon>
        <taxon>Calotrichaceae</taxon>
        <taxon>Dulcicalothrix</taxon>
    </lineage>
</organism>
<comment type="caution">
    <text evidence="1">The sequence shown here is derived from an EMBL/GenBank/DDBJ whole genome shotgun (WGS) entry which is preliminary data.</text>
</comment>
<keyword evidence="2" id="KW-1185">Reference proteome</keyword>
<dbReference type="CDD" id="cd00093">
    <property type="entry name" value="HTH_XRE"/>
    <property type="match status" value="1"/>
</dbReference>
<dbReference type="Proteomes" id="UP000271624">
    <property type="component" value="Unassembled WGS sequence"/>
</dbReference>
<evidence type="ECO:0000313" key="2">
    <source>
        <dbReference type="Proteomes" id="UP000271624"/>
    </source>
</evidence>
<dbReference type="RefSeq" id="WP_127078616.1">
    <property type="nucleotide sequence ID" value="NZ_RSCL01000001.1"/>
</dbReference>
<reference evidence="1" key="1">
    <citation type="submission" date="2018-12" db="EMBL/GenBank/DDBJ databases">
        <authorList>
            <person name="Will S."/>
            <person name="Neumann-Schaal M."/>
            <person name="Henke P."/>
        </authorList>
    </citation>
    <scope>NUCLEOTIDE SEQUENCE</scope>
    <source>
        <strain evidence="1">PCC 7102</strain>
    </source>
</reference>
<dbReference type="OrthoDB" id="516447at2"/>